<accession>W4IWZ0</accession>
<reference evidence="2 3" key="2">
    <citation type="submission" date="2013-02" db="EMBL/GenBank/DDBJ databases">
        <title>The Genome Sequence of Plasmodium falciparum Palo Alto/Uganda.</title>
        <authorList>
            <consortium name="The Broad Institute Genome Sequencing Platform"/>
            <consortium name="The Broad Institute Genome Sequencing Center for Infectious Disease"/>
            <person name="Neafsey D."/>
            <person name="Cheeseman I."/>
            <person name="Volkman S."/>
            <person name="Adams J."/>
            <person name="Walker B."/>
            <person name="Young S.K."/>
            <person name="Zeng Q."/>
            <person name="Gargeya S."/>
            <person name="Fitzgerald M."/>
            <person name="Haas B."/>
            <person name="Abouelleil A."/>
            <person name="Alvarado L."/>
            <person name="Arachchi H.M."/>
            <person name="Berlin A.M."/>
            <person name="Chapman S.B."/>
            <person name="Dewar J."/>
            <person name="Goldberg J."/>
            <person name="Griggs A."/>
            <person name="Gujja S."/>
            <person name="Hansen M."/>
            <person name="Howarth C."/>
            <person name="Imamovic A."/>
            <person name="Larimer J."/>
            <person name="McCowan C."/>
            <person name="Murphy C."/>
            <person name="Neiman D."/>
            <person name="Pearson M."/>
            <person name="Priest M."/>
            <person name="Roberts A."/>
            <person name="Saif S."/>
            <person name="Shea T."/>
            <person name="Sisk P."/>
            <person name="Sykes S."/>
            <person name="Wortman J."/>
            <person name="Nusbaum C."/>
            <person name="Birren B."/>
        </authorList>
    </citation>
    <scope>NUCLEOTIDE SEQUENCE [LARGE SCALE GENOMIC DNA]</scope>
    <source>
        <strain evidence="2 3">Palo Alto/Uganda</strain>
    </source>
</reference>
<evidence type="ECO:0000256" key="1">
    <source>
        <dbReference type="SAM" id="Phobius"/>
    </source>
</evidence>
<sequence>MKDNLIINSNLEALGTLVFATVFINYVVCCTDLLIKNVSSAIFSSPYQNSLYHLLSNIMFIVPHMHLNIYKSNISSEKITEKTISCT</sequence>
<organism evidence="2 3">
    <name type="scientific">Plasmodium falciparum (isolate Palo Alto / Uganda)</name>
    <dbReference type="NCBI Taxonomy" id="57270"/>
    <lineage>
        <taxon>Eukaryota</taxon>
        <taxon>Sar</taxon>
        <taxon>Alveolata</taxon>
        <taxon>Apicomplexa</taxon>
        <taxon>Aconoidasida</taxon>
        <taxon>Haemosporida</taxon>
        <taxon>Plasmodiidae</taxon>
        <taxon>Plasmodium</taxon>
        <taxon>Plasmodium (Laverania)</taxon>
    </lineage>
</organism>
<gene>
    <name evidence="2" type="ORF">PFUGPA_04361</name>
</gene>
<name>W4IWZ0_PLAFP</name>
<dbReference type="EMBL" id="KI927384">
    <property type="protein sequence ID" value="ETW54495.1"/>
    <property type="molecule type" value="Genomic_DNA"/>
</dbReference>
<keyword evidence="1" id="KW-0812">Transmembrane</keyword>
<proteinExistence type="predicted"/>
<keyword evidence="1" id="KW-1133">Transmembrane helix</keyword>
<dbReference type="Proteomes" id="UP000019103">
    <property type="component" value="Unassembled WGS sequence"/>
</dbReference>
<protein>
    <submittedName>
        <fullName evidence="2">Uncharacterized protein</fullName>
    </submittedName>
</protein>
<evidence type="ECO:0000313" key="3">
    <source>
        <dbReference type="Proteomes" id="UP000019103"/>
    </source>
</evidence>
<feature type="transmembrane region" description="Helical" evidence="1">
    <location>
        <begin position="50"/>
        <end position="70"/>
    </location>
</feature>
<dbReference type="AlphaFoldDB" id="W4IWZ0"/>
<reference evidence="2 3" key="1">
    <citation type="submission" date="2013-02" db="EMBL/GenBank/DDBJ databases">
        <title>The Genome Annotation of Plasmodium falciparum Palo Alto/Uganda.</title>
        <authorList>
            <consortium name="The Broad Institute Genome Sequencing Platform"/>
            <consortium name="The Broad Institute Genome Sequencing Center for Infectious Disease"/>
            <person name="Neafsey D."/>
            <person name="Hoffman S."/>
            <person name="Volkman S."/>
            <person name="Rosenthal P."/>
            <person name="Walker B."/>
            <person name="Young S.K."/>
            <person name="Zeng Q."/>
            <person name="Gargeya S."/>
            <person name="Fitzgerald M."/>
            <person name="Haas B."/>
            <person name="Abouelleil A."/>
            <person name="Allen A.W."/>
            <person name="Alvarado L."/>
            <person name="Arachchi H.M."/>
            <person name="Berlin A.M."/>
            <person name="Chapman S.B."/>
            <person name="Gainer-Dewar J."/>
            <person name="Goldberg J."/>
            <person name="Griggs A."/>
            <person name="Gujja S."/>
            <person name="Hansen M."/>
            <person name="Howarth C."/>
            <person name="Imamovic A."/>
            <person name="Ireland A."/>
            <person name="Larimer J."/>
            <person name="McCowan C."/>
            <person name="Murphy C."/>
            <person name="Pearson M."/>
            <person name="Poon T.W."/>
            <person name="Priest M."/>
            <person name="Roberts A."/>
            <person name="Saif S."/>
            <person name="Shea T."/>
            <person name="Sisk P."/>
            <person name="Sykes S."/>
            <person name="Wortman J."/>
            <person name="Nusbaum C."/>
            <person name="Birren B."/>
        </authorList>
    </citation>
    <scope>NUCLEOTIDE SEQUENCE [LARGE SCALE GENOMIC DNA]</scope>
    <source>
        <strain evidence="2 3">Palo Alto/Uganda</strain>
    </source>
</reference>
<feature type="transmembrane region" description="Helical" evidence="1">
    <location>
        <begin position="12"/>
        <end position="35"/>
    </location>
</feature>
<evidence type="ECO:0000313" key="2">
    <source>
        <dbReference type="EMBL" id="ETW54495.1"/>
    </source>
</evidence>
<keyword evidence="1" id="KW-0472">Membrane</keyword>